<comment type="caution">
    <text evidence="1">The sequence shown here is derived from an EMBL/GenBank/DDBJ whole genome shotgun (WGS) entry which is preliminary data.</text>
</comment>
<dbReference type="Proteomes" id="UP000635565">
    <property type="component" value="Unassembled WGS sequence"/>
</dbReference>
<dbReference type="InterPro" id="IPR036736">
    <property type="entry name" value="ACP-like_sf"/>
</dbReference>
<evidence type="ECO:0000313" key="2">
    <source>
        <dbReference type="Proteomes" id="UP000635565"/>
    </source>
</evidence>
<dbReference type="SUPFAM" id="SSF47336">
    <property type="entry name" value="ACP-like"/>
    <property type="match status" value="1"/>
</dbReference>
<dbReference type="Gene3D" id="1.10.1200.10">
    <property type="entry name" value="ACP-like"/>
    <property type="match status" value="1"/>
</dbReference>
<accession>A0ABQ3VLC2</accession>
<name>A0ABQ3VLC2_9CHLR</name>
<evidence type="ECO:0000313" key="1">
    <source>
        <dbReference type="EMBL" id="GHO86466.1"/>
    </source>
</evidence>
<sequence length="81" mass="9108">MKVQELIASVMNVPLSLITSSTGPDTLDAWSSLKHLELIEAIEEVYNIKLTTREIHTLTCVADIYHILQQRSIKIDSNTVD</sequence>
<dbReference type="EMBL" id="BNJJ01000012">
    <property type="protein sequence ID" value="GHO86466.1"/>
    <property type="molecule type" value="Genomic_DNA"/>
</dbReference>
<proteinExistence type="predicted"/>
<organism evidence="1 2">
    <name type="scientific">Dictyobacter formicarum</name>
    <dbReference type="NCBI Taxonomy" id="2778368"/>
    <lineage>
        <taxon>Bacteria</taxon>
        <taxon>Bacillati</taxon>
        <taxon>Chloroflexota</taxon>
        <taxon>Ktedonobacteria</taxon>
        <taxon>Ktedonobacterales</taxon>
        <taxon>Dictyobacteraceae</taxon>
        <taxon>Dictyobacter</taxon>
    </lineage>
</organism>
<protein>
    <recommendedName>
        <fullName evidence="3">Carrier domain-containing protein</fullName>
    </recommendedName>
</protein>
<keyword evidence="2" id="KW-1185">Reference proteome</keyword>
<dbReference type="RefSeq" id="WP_201364089.1">
    <property type="nucleotide sequence ID" value="NZ_BNJJ01000012.1"/>
</dbReference>
<gene>
    <name evidence="1" type="ORF">KSZ_44720</name>
</gene>
<evidence type="ECO:0008006" key="3">
    <source>
        <dbReference type="Google" id="ProtNLM"/>
    </source>
</evidence>
<reference evidence="1 2" key="1">
    <citation type="journal article" date="2021" name="Int. J. Syst. Evol. Microbiol.">
        <title>Reticulibacter mediterranei gen. nov., sp. nov., within the new family Reticulibacteraceae fam. nov., and Ktedonospora formicarum gen. nov., sp. nov., Ktedonobacter robiniae sp. nov., Dictyobacter formicarum sp. nov. and Dictyobacter arantiisoli sp. nov., belonging to the class Ktedonobacteria.</title>
        <authorList>
            <person name="Yabe S."/>
            <person name="Zheng Y."/>
            <person name="Wang C.M."/>
            <person name="Sakai Y."/>
            <person name="Abe K."/>
            <person name="Yokota A."/>
            <person name="Donadio S."/>
            <person name="Cavaletti L."/>
            <person name="Monciardini P."/>
        </authorList>
    </citation>
    <scope>NUCLEOTIDE SEQUENCE [LARGE SCALE GENOMIC DNA]</scope>
    <source>
        <strain evidence="1 2">SOSP1-9</strain>
    </source>
</reference>